<feature type="compositionally biased region" description="Basic and acidic residues" evidence="1">
    <location>
        <begin position="37"/>
        <end position="50"/>
    </location>
</feature>
<organism evidence="2">
    <name type="scientific">Eutreptiella gymnastica</name>
    <dbReference type="NCBI Taxonomy" id="73025"/>
    <lineage>
        <taxon>Eukaryota</taxon>
        <taxon>Discoba</taxon>
        <taxon>Euglenozoa</taxon>
        <taxon>Euglenida</taxon>
        <taxon>Spirocuta</taxon>
        <taxon>Euglenophyceae</taxon>
        <taxon>Eutreptiales</taxon>
        <taxon>Eutreptiaceae</taxon>
        <taxon>Eutreptiella</taxon>
    </lineage>
</organism>
<protein>
    <submittedName>
        <fullName evidence="2">Uncharacterized protein</fullName>
    </submittedName>
</protein>
<dbReference type="EMBL" id="HBJA01141293">
    <property type="protein sequence ID" value="CAE0837340.1"/>
    <property type="molecule type" value="Transcribed_RNA"/>
</dbReference>
<evidence type="ECO:0000256" key="1">
    <source>
        <dbReference type="SAM" id="MobiDB-lite"/>
    </source>
</evidence>
<evidence type="ECO:0000313" key="2">
    <source>
        <dbReference type="EMBL" id="CAE0837340.1"/>
    </source>
</evidence>
<proteinExistence type="predicted"/>
<reference evidence="2" key="1">
    <citation type="submission" date="2021-01" db="EMBL/GenBank/DDBJ databases">
        <authorList>
            <person name="Corre E."/>
            <person name="Pelletier E."/>
            <person name="Niang G."/>
            <person name="Scheremetjew M."/>
            <person name="Finn R."/>
            <person name="Kale V."/>
            <person name="Holt S."/>
            <person name="Cochrane G."/>
            <person name="Meng A."/>
            <person name="Brown T."/>
            <person name="Cohen L."/>
        </authorList>
    </citation>
    <scope>NUCLEOTIDE SEQUENCE</scope>
    <source>
        <strain evidence="2">CCMP1594</strain>
    </source>
</reference>
<name>A0A7S4LLH4_9EUGL</name>
<dbReference type="AlphaFoldDB" id="A0A7S4LLH4"/>
<gene>
    <name evidence="2" type="ORF">EGYM00163_LOCUS48712</name>
</gene>
<accession>A0A7S4LLH4</accession>
<feature type="region of interest" description="Disordered" evidence="1">
    <location>
        <begin position="1"/>
        <end position="52"/>
    </location>
</feature>
<sequence>MDLLTVRYGGKGQDSATRLNLEDTHGQGRSSPVDDDVLQRWKGTDRRTDTPCKAQYPSGIVLLFGKMKRQPQSGPVREDCPEAKGL</sequence>